<reference evidence="2" key="1">
    <citation type="submission" date="2014-09" db="EMBL/GenBank/DDBJ databases">
        <authorList>
            <person name="Magalhaes I.L.F."/>
            <person name="Oliveira U."/>
            <person name="Santos F.R."/>
            <person name="Vidigal T.H.D.A."/>
            <person name="Brescovit A.D."/>
            <person name="Santos A.J."/>
        </authorList>
    </citation>
    <scope>NUCLEOTIDE SEQUENCE</scope>
    <source>
        <tissue evidence="2">Shoot tissue taken approximately 20 cm above the soil surface</tissue>
    </source>
</reference>
<reference evidence="2" key="2">
    <citation type="journal article" date="2015" name="Data Brief">
        <title>Shoot transcriptome of the giant reed, Arundo donax.</title>
        <authorList>
            <person name="Barrero R.A."/>
            <person name="Guerrero F.D."/>
            <person name="Moolhuijzen P."/>
            <person name="Goolsby J.A."/>
            <person name="Tidwell J."/>
            <person name="Bellgard S.E."/>
            <person name="Bellgard M.I."/>
        </authorList>
    </citation>
    <scope>NUCLEOTIDE SEQUENCE</scope>
    <source>
        <tissue evidence="2">Shoot tissue taken approximately 20 cm above the soil surface</tissue>
    </source>
</reference>
<protein>
    <submittedName>
        <fullName evidence="2">Uncharacterized protein</fullName>
    </submittedName>
</protein>
<evidence type="ECO:0000256" key="1">
    <source>
        <dbReference type="SAM" id="MobiDB-lite"/>
    </source>
</evidence>
<evidence type="ECO:0000313" key="2">
    <source>
        <dbReference type="EMBL" id="JAD94951.1"/>
    </source>
</evidence>
<name>A0A0A9E4E6_ARUDO</name>
<sequence>MWELMLTVDLLKHNIPDPSLLTSSASQDKENKNDDQSGNEDYISDLCFVHAR</sequence>
<proteinExistence type="predicted"/>
<accession>A0A0A9E4E6</accession>
<dbReference type="EMBL" id="GBRH01202944">
    <property type="protein sequence ID" value="JAD94951.1"/>
    <property type="molecule type" value="Transcribed_RNA"/>
</dbReference>
<dbReference type="AlphaFoldDB" id="A0A0A9E4E6"/>
<feature type="region of interest" description="Disordered" evidence="1">
    <location>
        <begin position="16"/>
        <end position="40"/>
    </location>
</feature>
<organism evidence="2">
    <name type="scientific">Arundo donax</name>
    <name type="common">Giant reed</name>
    <name type="synonym">Donax arundinaceus</name>
    <dbReference type="NCBI Taxonomy" id="35708"/>
    <lineage>
        <taxon>Eukaryota</taxon>
        <taxon>Viridiplantae</taxon>
        <taxon>Streptophyta</taxon>
        <taxon>Embryophyta</taxon>
        <taxon>Tracheophyta</taxon>
        <taxon>Spermatophyta</taxon>
        <taxon>Magnoliopsida</taxon>
        <taxon>Liliopsida</taxon>
        <taxon>Poales</taxon>
        <taxon>Poaceae</taxon>
        <taxon>PACMAD clade</taxon>
        <taxon>Arundinoideae</taxon>
        <taxon>Arundineae</taxon>
        <taxon>Arundo</taxon>
    </lineage>
</organism>